<comment type="caution">
    <text evidence="1">The sequence shown here is derived from an EMBL/GenBank/DDBJ whole genome shotgun (WGS) entry which is preliminary data.</text>
</comment>
<accession>A0A4Y2FPU1</accession>
<name>A0A4Y2FPU1_ARAVE</name>
<organism evidence="1 2">
    <name type="scientific">Araneus ventricosus</name>
    <name type="common">Orbweaver spider</name>
    <name type="synonym">Epeira ventricosa</name>
    <dbReference type="NCBI Taxonomy" id="182803"/>
    <lineage>
        <taxon>Eukaryota</taxon>
        <taxon>Metazoa</taxon>
        <taxon>Ecdysozoa</taxon>
        <taxon>Arthropoda</taxon>
        <taxon>Chelicerata</taxon>
        <taxon>Arachnida</taxon>
        <taxon>Araneae</taxon>
        <taxon>Araneomorphae</taxon>
        <taxon>Entelegynae</taxon>
        <taxon>Araneoidea</taxon>
        <taxon>Araneidae</taxon>
        <taxon>Araneus</taxon>
    </lineage>
</organism>
<proteinExistence type="predicted"/>
<dbReference type="AlphaFoldDB" id="A0A4Y2FPU1"/>
<evidence type="ECO:0000313" key="1">
    <source>
        <dbReference type="EMBL" id="GBM43512.1"/>
    </source>
</evidence>
<evidence type="ECO:0000313" key="2">
    <source>
        <dbReference type="Proteomes" id="UP000499080"/>
    </source>
</evidence>
<dbReference type="OrthoDB" id="411823at2759"/>
<reference evidence="1 2" key="1">
    <citation type="journal article" date="2019" name="Sci. Rep.">
        <title>Orb-weaving spider Araneus ventricosus genome elucidates the spidroin gene catalogue.</title>
        <authorList>
            <person name="Kono N."/>
            <person name="Nakamura H."/>
            <person name="Ohtoshi R."/>
            <person name="Moran D.A.P."/>
            <person name="Shinohara A."/>
            <person name="Yoshida Y."/>
            <person name="Fujiwara M."/>
            <person name="Mori M."/>
            <person name="Tomita M."/>
            <person name="Arakawa K."/>
        </authorList>
    </citation>
    <scope>NUCLEOTIDE SEQUENCE [LARGE SCALE GENOMIC DNA]</scope>
</reference>
<protein>
    <submittedName>
        <fullName evidence="1">Uncharacterized protein</fullName>
    </submittedName>
</protein>
<dbReference type="Proteomes" id="UP000499080">
    <property type="component" value="Unassembled WGS sequence"/>
</dbReference>
<gene>
    <name evidence="1" type="ORF">AVEN_96178_1</name>
</gene>
<dbReference type="EMBL" id="BGPR01001032">
    <property type="protein sequence ID" value="GBM43512.1"/>
    <property type="molecule type" value="Genomic_DNA"/>
</dbReference>
<keyword evidence="2" id="KW-1185">Reference proteome</keyword>
<sequence>MALLSNPFPIIGWVKARVVVHDTETAENLAKQATIKDEIYYLPAPKSHLKNHLHRVSVNKWQQEWATGDTGRTIYNIIPKVTTNAVPWTRKPILFATGHGPFPSYLRRFNLHYSYLSFSEEVGTPFHYATTCHLTASYHFTKPNENLTSIWWRNLLNNKLKSSN</sequence>